<evidence type="ECO:0000313" key="3">
    <source>
        <dbReference type="EMBL" id="SFA60408.1"/>
    </source>
</evidence>
<dbReference type="CDD" id="cd03801">
    <property type="entry name" value="GT4_PimA-like"/>
    <property type="match status" value="1"/>
</dbReference>
<dbReference type="GO" id="GO:0016757">
    <property type="term" value="F:glycosyltransferase activity"/>
    <property type="evidence" value="ECO:0007669"/>
    <property type="project" value="InterPro"/>
</dbReference>
<dbReference type="EMBL" id="FOJM01000028">
    <property type="protein sequence ID" value="SFA60408.1"/>
    <property type="molecule type" value="Genomic_DNA"/>
</dbReference>
<proteinExistence type="predicted"/>
<evidence type="ECO:0000259" key="2">
    <source>
        <dbReference type="Pfam" id="PF00534"/>
    </source>
</evidence>
<dbReference type="STRING" id="332999.SAMN04488511_12814"/>
<keyword evidence="1" id="KW-1133">Transmembrane helix</keyword>
<gene>
    <name evidence="3" type="ORF">SAMN04488511_12814</name>
</gene>
<keyword evidence="1" id="KW-0472">Membrane</keyword>
<accession>A0A1I0U8L6</accession>
<name>A0A1I0U8L6_9SPHI</name>
<reference evidence="4" key="1">
    <citation type="submission" date="2016-10" db="EMBL/GenBank/DDBJ databases">
        <authorList>
            <person name="Varghese N."/>
            <person name="Submissions S."/>
        </authorList>
    </citation>
    <scope>NUCLEOTIDE SEQUENCE [LARGE SCALE GENOMIC DNA]</scope>
    <source>
        <strain evidence="4">DSM 18130</strain>
    </source>
</reference>
<keyword evidence="3" id="KW-0808">Transferase</keyword>
<evidence type="ECO:0000256" key="1">
    <source>
        <dbReference type="SAM" id="Phobius"/>
    </source>
</evidence>
<feature type="transmembrane region" description="Helical" evidence="1">
    <location>
        <begin position="78"/>
        <end position="99"/>
    </location>
</feature>
<dbReference type="Gene3D" id="3.40.50.2000">
    <property type="entry name" value="Glycogen Phosphorylase B"/>
    <property type="match status" value="2"/>
</dbReference>
<dbReference type="PANTHER" id="PTHR12526:SF627">
    <property type="entry name" value="D-RHAMNOSYLTRANSFERASE WBPZ"/>
    <property type="match status" value="1"/>
</dbReference>
<sequence>MKILTVTHLSTLYGANRSLLNLIQGTKGTLDWIVICRGYKYENPSLKSELKEMGVKCYNIPYRLDVHARSSKLIKTKAFFVLEFIYNFIIASMIAVFAILNRVKIIHSNSSCMCLGAYISFIIRKPHVWHFREFLYDDYRLEYNFGVKYLRYWANKSFKIIAISKAIHQACIVDRNISANTTILYNGVVHEKDVTTVSLVKMKPPVRLLIMGVLDETKNQIDAIKAVDLLISEGYEIVLNVAGGKSGPYFNFLEDYVYSRNLQDSVVFTGYIPSPRKLFEESDIVLVCSKNEGMGRVTLESMAFGTPVIGYDAAGTSELINHMENGLLYLGDFESLADKILMLIKDPSLYHSLLIGGQKSILTKYTVEKYAENFLSNLPRRGD</sequence>
<protein>
    <submittedName>
        <fullName evidence="3">Glycosyltransferase involved in cell wall bisynthesis</fullName>
    </submittedName>
</protein>
<evidence type="ECO:0000313" key="4">
    <source>
        <dbReference type="Proteomes" id="UP000198836"/>
    </source>
</evidence>
<feature type="domain" description="Glycosyl transferase family 1" evidence="2">
    <location>
        <begin position="204"/>
        <end position="353"/>
    </location>
</feature>
<dbReference type="PANTHER" id="PTHR12526">
    <property type="entry name" value="GLYCOSYLTRANSFERASE"/>
    <property type="match status" value="1"/>
</dbReference>
<dbReference type="AlphaFoldDB" id="A0A1I0U8L6"/>
<dbReference type="RefSeq" id="WP_090988121.1">
    <property type="nucleotide sequence ID" value="NZ_FOJM01000028.1"/>
</dbReference>
<dbReference type="SUPFAM" id="SSF53756">
    <property type="entry name" value="UDP-Glycosyltransferase/glycogen phosphorylase"/>
    <property type="match status" value="1"/>
</dbReference>
<organism evidence="3 4">
    <name type="scientific">Pedobacter suwonensis</name>
    <dbReference type="NCBI Taxonomy" id="332999"/>
    <lineage>
        <taxon>Bacteria</taxon>
        <taxon>Pseudomonadati</taxon>
        <taxon>Bacteroidota</taxon>
        <taxon>Sphingobacteriia</taxon>
        <taxon>Sphingobacteriales</taxon>
        <taxon>Sphingobacteriaceae</taxon>
        <taxon>Pedobacter</taxon>
    </lineage>
</organism>
<keyword evidence="4" id="KW-1185">Reference proteome</keyword>
<keyword evidence="1" id="KW-0812">Transmembrane</keyword>
<dbReference type="InterPro" id="IPR001296">
    <property type="entry name" value="Glyco_trans_1"/>
</dbReference>
<dbReference type="OrthoDB" id="9811239at2"/>
<dbReference type="Pfam" id="PF00534">
    <property type="entry name" value="Glycos_transf_1"/>
    <property type="match status" value="1"/>
</dbReference>
<dbReference type="Proteomes" id="UP000198836">
    <property type="component" value="Unassembled WGS sequence"/>
</dbReference>